<dbReference type="InterPro" id="IPR029064">
    <property type="entry name" value="Ribosomal_eL30-like_sf"/>
</dbReference>
<gene>
    <name evidence="6" type="ORF">IAB93_00830</name>
</gene>
<dbReference type="SUPFAM" id="SSF55315">
    <property type="entry name" value="L30e-like"/>
    <property type="match status" value="1"/>
</dbReference>
<accession>A0A9D9N8X2</accession>
<keyword evidence="3" id="KW-0808">Transferase</keyword>
<dbReference type="Gene3D" id="3.30.1330.30">
    <property type="match status" value="1"/>
</dbReference>
<name>A0A9D9N8X2_9BACT</name>
<feature type="domain" description="MRM3-like substrate binding" evidence="5">
    <location>
        <begin position="6"/>
        <end position="58"/>
    </location>
</feature>
<dbReference type="InterPro" id="IPR029026">
    <property type="entry name" value="tRNA_m1G_MTases_N"/>
</dbReference>
<organism evidence="6 7">
    <name type="scientific">Candidatus Merdivivens pullistercoris</name>
    <dbReference type="NCBI Taxonomy" id="2840873"/>
    <lineage>
        <taxon>Bacteria</taxon>
        <taxon>Pseudomonadati</taxon>
        <taxon>Bacteroidota</taxon>
        <taxon>Bacteroidia</taxon>
        <taxon>Bacteroidales</taxon>
        <taxon>Muribaculaceae</taxon>
        <taxon>Muribaculaceae incertae sedis</taxon>
        <taxon>Candidatus Merdivivens</taxon>
    </lineage>
</organism>
<comment type="caution">
    <text evidence="6">The sequence shown here is derived from an EMBL/GenBank/DDBJ whole genome shotgun (WGS) entry which is preliminary data.</text>
</comment>
<dbReference type="Proteomes" id="UP000823597">
    <property type="component" value="Unassembled WGS sequence"/>
</dbReference>
<comment type="similarity">
    <text evidence="1">Belongs to the class IV-like SAM-binding methyltransferase superfamily. RNA methyltransferase TrmH family.</text>
</comment>
<evidence type="ECO:0000256" key="2">
    <source>
        <dbReference type="ARBA" id="ARBA00022603"/>
    </source>
</evidence>
<evidence type="ECO:0000313" key="7">
    <source>
        <dbReference type="Proteomes" id="UP000823597"/>
    </source>
</evidence>
<evidence type="ECO:0000256" key="3">
    <source>
        <dbReference type="ARBA" id="ARBA00022679"/>
    </source>
</evidence>
<dbReference type="PANTHER" id="PTHR43191">
    <property type="entry name" value="RRNA METHYLTRANSFERASE 3"/>
    <property type="match status" value="1"/>
</dbReference>
<dbReference type="InterPro" id="IPR001537">
    <property type="entry name" value="SpoU_MeTrfase"/>
</dbReference>
<dbReference type="GO" id="GO:0003723">
    <property type="term" value="F:RNA binding"/>
    <property type="evidence" value="ECO:0007669"/>
    <property type="project" value="InterPro"/>
</dbReference>
<dbReference type="CDD" id="cd18109">
    <property type="entry name" value="SpoU-like_RNA-MTase"/>
    <property type="match status" value="1"/>
</dbReference>
<dbReference type="EMBL" id="JADIME010000010">
    <property type="protein sequence ID" value="MBO8464524.1"/>
    <property type="molecule type" value="Genomic_DNA"/>
</dbReference>
<feature type="domain" description="tRNA/rRNA methyltransferase SpoU type" evidence="4">
    <location>
        <begin position="104"/>
        <end position="245"/>
    </location>
</feature>
<dbReference type="SUPFAM" id="SSF75217">
    <property type="entry name" value="alpha/beta knot"/>
    <property type="match status" value="1"/>
</dbReference>
<dbReference type="InterPro" id="IPR053888">
    <property type="entry name" value="MRM3-like_sub_bind"/>
</dbReference>
<evidence type="ECO:0000259" key="4">
    <source>
        <dbReference type="Pfam" id="PF00588"/>
    </source>
</evidence>
<dbReference type="PANTHER" id="PTHR43191:SF2">
    <property type="entry name" value="RRNA METHYLTRANSFERASE 3, MITOCHONDRIAL"/>
    <property type="match status" value="1"/>
</dbReference>
<dbReference type="Pfam" id="PF22435">
    <property type="entry name" value="MRM3-like_sub_bind"/>
    <property type="match status" value="1"/>
</dbReference>
<dbReference type="InterPro" id="IPR051259">
    <property type="entry name" value="rRNA_Methyltransferase"/>
</dbReference>
<dbReference type="GO" id="GO:0008173">
    <property type="term" value="F:RNA methyltransferase activity"/>
    <property type="evidence" value="ECO:0007669"/>
    <property type="project" value="InterPro"/>
</dbReference>
<dbReference type="Gene3D" id="3.40.1280.10">
    <property type="match status" value="1"/>
</dbReference>
<sequence>MVLSKNEIKRIRSLSQKKFRDETGLFVCEGEKLVAEAVASGFRVESVYYRDEIGEEAMSRISGLSTPSPVLAVVGMPAGRGAVTPEKALEIIRKQDRSMSVPPLFLGLDGIHDPGNAGTIIRIADWFGINAVFASSGTVDIYSPKVVQATMGAVFRVKFHYTGLETLCSLLQQEGIPVFGTFLDGENIYGADLAADGPAMVVMGSESDGISRETARHTDRKLFIPSFGDSGSESLNVAVAAAISCSEFRRRCSGAR</sequence>
<proteinExistence type="inferred from homology"/>
<evidence type="ECO:0000259" key="5">
    <source>
        <dbReference type="Pfam" id="PF22435"/>
    </source>
</evidence>
<reference evidence="6" key="1">
    <citation type="submission" date="2020-10" db="EMBL/GenBank/DDBJ databases">
        <authorList>
            <person name="Gilroy R."/>
        </authorList>
    </citation>
    <scope>NUCLEOTIDE SEQUENCE</scope>
    <source>
        <strain evidence="6">10037</strain>
    </source>
</reference>
<dbReference type="GO" id="GO:0032259">
    <property type="term" value="P:methylation"/>
    <property type="evidence" value="ECO:0007669"/>
    <property type="project" value="UniProtKB-KW"/>
</dbReference>
<reference evidence="6" key="2">
    <citation type="journal article" date="2021" name="PeerJ">
        <title>Extensive microbial diversity within the chicken gut microbiome revealed by metagenomics and culture.</title>
        <authorList>
            <person name="Gilroy R."/>
            <person name="Ravi A."/>
            <person name="Getino M."/>
            <person name="Pursley I."/>
            <person name="Horton D.L."/>
            <person name="Alikhan N.F."/>
            <person name="Baker D."/>
            <person name="Gharbi K."/>
            <person name="Hall N."/>
            <person name="Watson M."/>
            <person name="Adriaenssens E.M."/>
            <person name="Foster-Nyarko E."/>
            <person name="Jarju S."/>
            <person name="Secka A."/>
            <person name="Antonio M."/>
            <person name="Oren A."/>
            <person name="Chaudhuri R.R."/>
            <person name="La Ragione R."/>
            <person name="Hildebrand F."/>
            <person name="Pallen M.J."/>
        </authorList>
    </citation>
    <scope>NUCLEOTIDE SEQUENCE</scope>
    <source>
        <strain evidence="6">10037</strain>
    </source>
</reference>
<dbReference type="Pfam" id="PF00588">
    <property type="entry name" value="SpoU_methylase"/>
    <property type="match status" value="1"/>
</dbReference>
<keyword evidence="2 6" id="KW-0489">Methyltransferase</keyword>
<protein>
    <submittedName>
        <fullName evidence="6">RNA methyltransferase</fullName>
    </submittedName>
</protein>
<evidence type="ECO:0000256" key="1">
    <source>
        <dbReference type="ARBA" id="ARBA00007228"/>
    </source>
</evidence>
<dbReference type="AlphaFoldDB" id="A0A9D9N8X2"/>
<dbReference type="GO" id="GO:0006396">
    <property type="term" value="P:RNA processing"/>
    <property type="evidence" value="ECO:0007669"/>
    <property type="project" value="InterPro"/>
</dbReference>
<dbReference type="InterPro" id="IPR029028">
    <property type="entry name" value="Alpha/beta_knot_MTases"/>
</dbReference>
<evidence type="ECO:0000313" key="6">
    <source>
        <dbReference type="EMBL" id="MBO8464524.1"/>
    </source>
</evidence>